<protein>
    <submittedName>
        <fullName evidence="4">Transcription factor</fullName>
    </submittedName>
</protein>
<feature type="DNA-binding region" description="HMG box" evidence="1">
    <location>
        <begin position="12"/>
        <end position="82"/>
    </location>
</feature>
<dbReference type="GO" id="GO:0005634">
    <property type="term" value="C:nucleus"/>
    <property type="evidence" value="ECO:0007669"/>
    <property type="project" value="UniProtKB-UniRule"/>
</dbReference>
<dbReference type="Proteomes" id="UP000230002">
    <property type="component" value="Unassembled WGS sequence"/>
</dbReference>
<dbReference type="EMBL" id="AYKW01000068">
    <property type="protein sequence ID" value="PIL23348.1"/>
    <property type="molecule type" value="Genomic_DNA"/>
</dbReference>
<dbReference type="InterPro" id="IPR036910">
    <property type="entry name" value="HMG_box_dom_sf"/>
</dbReference>
<name>A0A2G8RPT0_9APHY</name>
<evidence type="ECO:0000313" key="4">
    <source>
        <dbReference type="EMBL" id="PIL23348.1"/>
    </source>
</evidence>
<gene>
    <name evidence="4" type="ORF">GSI_14659</name>
</gene>
<comment type="caution">
    <text evidence="4">The sequence shown here is derived from an EMBL/GenBank/DDBJ whole genome shotgun (WGS) entry which is preliminary data.</text>
</comment>
<feature type="domain" description="HMG box" evidence="3">
    <location>
        <begin position="12"/>
        <end position="82"/>
    </location>
</feature>
<sequence>MARTKKEEIPGIPRPPNSFFKFLKATVEEHKPIGTWAGLPRKIITQEVAKLWWAASEEVKAKYAVQALRAKEEHKRAHPEYRYRPRKKSKAAAAAKTKSGRLPCFYGSPSSSSTSSSASTPSPTTPVSATAMLAGGSSSGNAFGINSGYLHPNHHMIPRGAHATGLFPYVAQSNDYPLPPQVFGLGLADSSTYAIDMAQNVNFAPLPKADQASKQFSPPSYYQPPPSYAPQQAFHPFALGHQLQTGATSQQPFQPPPLPTFQPVTQQAFPPAPQQAFQHAPQQAVDPRLLTTQEHVDAAPAEPQDDSMSYDLQTTELGTWDKEFAPLDAGFCDFMSAWNNVKASATPVPDASSATSLPATNSMPSASGTLSPAPEAVHNLNVNAEWIQAPVPPSEVQEPSPLSSDLFFDPSFLLSLDDALGQQYNELCDALQALPPSAVWPEELNQHGIQM</sequence>
<feature type="compositionally biased region" description="Polar residues" evidence="2">
    <location>
        <begin position="352"/>
        <end position="370"/>
    </location>
</feature>
<feature type="compositionally biased region" description="Low complexity" evidence="2">
    <location>
        <begin position="108"/>
        <end position="131"/>
    </location>
</feature>
<keyword evidence="1" id="KW-0539">Nucleus</keyword>
<organism evidence="4 5">
    <name type="scientific">Ganoderma sinense ZZ0214-1</name>
    <dbReference type="NCBI Taxonomy" id="1077348"/>
    <lineage>
        <taxon>Eukaryota</taxon>
        <taxon>Fungi</taxon>
        <taxon>Dikarya</taxon>
        <taxon>Basidiomycota</taxon>
        <taxon>Agaricomycotina</taxon>
        <taxon>Agaricomycetes</taxon>
        <taxon>Polyporales</taxon>
        <taxon>Polyporaceae</taxon>
        <taxon>Ganoderma</taxon>
    </lineage>
</organism>
<dbReference type="SUPFAM" id="SSF47095">
    <property type="entry name" value="HMG-box"/>
    <property type="match status" value="1"/>
</dbReference>
<dbReference type="STRING" id="1077348.A0A2G8RPT0"/>
<dbReference type="OrthoDB" id="6247875at2759"/>
<dbReference type="SMART" id="SM00398">
    <property type="entry name" value="HMG"/>
    <property type="match status" value="1"/>
</dbReference>
<feature type="region of interest" description="Disordered" evidence="2">
    <location>
        <begin position="345"/>
        <end position="374"/>
    </location>
</feature>
<dbReference type="Gene3D" id="1.10.30.10">
    <property type="entry name" value="High mobility group box domain"/>
    <property type="match status" value="1"/>
</dbReference>
<dbReference type="PROSITE" id="PS50118">
    <property type="entry name" value="HMG_BOX_2"/>
    <property type="match status" value="1"/>
</dbReference>
<evidence type="ECO:0000313" key="5">
    <source>
        <dbReference type="Proteomes" id="UP000230002"/>
    </source>
</evidence>
<keyword evidence="1" id="KW-0238">DNA-binding</keyword>
<keyword evidence="5" id="KW-1185">Reference proteome</keyword>
<dbReference type="GO" id="GO:0003677">
    <property type="term" value="F:DNA binding"/>
    <property type="evidence" value="ECO:0007669"/>
    <property type="project" value="UniProtKB-UniRule"/>
</dbReference>
<feature type="compositionally biased region" description="Basic and acidic residues" evidence="2">
    <location>
        <begin position="74"/>
        <end position="83"/>
    </location>
</feature>
<evidence type="ECO:0000256" key="1">
    <source>
        <dbReference type="PROSITE-ProRule" id="PRU00267"/>
    </source>
</evidence>
<dbReference type="CDD" id="cd01389">
    <property type="entry name" value="HMG-box_ROX1-like"/>
    <property type="match status" value="1"/>
</dbReference>
<dbReference type="Pfam" id="PF00505">
    <property type="entry name" value="HMG_box"/>
    <property type="match status" value="1"/>
</dbReference>
<reference evidence="4 5" key="1">
    <citation type="journal article" date="2015" name="Sci. Rep.">
        <title>Chromosome-level genome map provides insights into diverse defense mechanisms in the medicinal fungus Ganoderma sinense.</title>
        <authorList>
            <person name="Zhu Y."/>
            <person name="Xu J."/>
            <person name="Sun C."/>
            <person name="Zhou S."/>
            <person name="Xu H."/>
            <person name="Nelson D.R."/>
            <person name="Qian J."/>
            <person name="Song J."/>
            <person name="Luo H."/>
            <person name="Xiang L."/>
            <person name="Li Y."/>
            <person name="Xu Z."/>
            <person name="Ji A."/>
            <person name="Wang L."/>
            <person name="Lu S."/>
            <person name="Hayward A."/>
            <person name="Sun W."/>
            <person name="Li X."/>
            <person name="Schwartz D.C."/>
            <person name="Wang Y."/>
            <person name="Chen S."/>
        </authorList>
    </citation>
    <scope>NUCLEOTIDE SEQUENCE [LARGE SCALE GENOMIC DNA]</scope>
    <source>
        <strain evidence="4 5">ZZ0214-1</strain>
    </source>
</reference>
<accession>A0A2G8RPT0</accession>
<evidence type="ECO:0000256" key="2">
    <source>
        <dbReference type="SAM" id="MobiDB-lite"/>
    </source>
</evidence>
<dbReference type="AlphaFoldDB" id="A0A2G8RPT0"/>
<dbReference type="InterPro" id="IPR009071">
    <property type="entry name" value="HMG_box_dom"/>
</dbReference>
<feature type="region of interest" description="Disordered" evidence="2">
    <location>
        <begin position="74"/>
        <end position="133"/>
    </location>
</feature>
<proteinExistence type="predicted"/>
<evidence type="ECO:0000259" key="3">
    <source>
        <dbReference type="PROSITE" id="PS50118"/>
    </source>
</evidence>